<dbReference type="CDD" id="cd01285">
    <property type="entry name" value="nucleoside_deaminase"/>
    <property type="match status" value="1"/>
</dbReference>
<proteinExistence type="predicted"/>
<evidence type="ECO:0000313" key="3">
    <source>
        <dbReference type="EMBL" id="TKA38066.1"/>
    </source>
</evidence>
<evidence type="ECO:0000259" key="2">
    <source>
        <dbReference type="PROSITE" id="PS51747"/>
    </source>
</evidence>
<dbReference type="InterPro" id="IPR002125">
    <property type="entry name" value="CMP_dCMP_dom"/>
</dbReference>
<comment type="caution">
    <text evidence="3">The sequence shown here is derived from an EMBL/GenBank/DDBJ whole genome shotgun (WGS) entry which is preliminary data.</text>
</comment>
<dbReference type="GO" id="GO:0002100">
    <property type="term" value="P:tRNA wobble adenosine to inosine editing"/>
    <property type="evidence" value="ECO:0007669"/>
    <property type="project" value="TreeGrafter"/>
</dbReference>
<evidence type="ECO:0000256" key="1">
    <source>
        <dbReference type="SAM" id="SignalP"/>
    </source>
</evidence>
<feature type="signal peptide" evidence="1">
    <location>
        <begin position="1"/>
        <end position="21"/>
    </location>
</feature>
<evidence type="ECO:0000313" key="4">
    <source>
        <dbReference type="Proteomes" id="UP000310066"/>
    </source>
</evidence>
<protein>
    <recommendedName>
        <fullName evidence="2">CMP/dCMP-type deaminase domain-containing protein</fullName>
    </recommendedName>
</protein>
<dbReference type="AlphaFoldDB" id="A0A4U0USM2"/>
<organism evidence="3 4">
    <name type="scientific">Friedmanniomyces endolithicus</name>
    <dbReference type="NCBI Taxonomy" id="329885"/>
    <lineage>
        <taxon>Eukaryota</taxon>
        <taxon>Fungi</taxon>
        <taxon>Dikarya</taxon>
        <taxon>Ascomycota</taxon>
        <taxon>Pezizomycotina</taxon>
        <taxon>Dothideomycetes</taxon>
        <taxon>Dothideomycetidae</taxon>
        <taxon>Mycosphaerellales</taxon>
        <taxon>Teratosphaeriaceae</taxon>
        <taxon>Friedmanniomyces</taxon>
    </lineage>
</organism>
<dbReference type="Pfam" id="PF00383">
    <property type="entry name" value="dCMP_cyt_deam_1"/>
    <property type="match status" value="1"/>
</dbReference>
<dbReference type="SUPFAM" id="SSF53927">
    <property type="entry name" value="Cytidine deaminase-like"/>
    <property type="match status" value="1"/>
</dbReference>
<sequence>MLSFHNAFCILSLLLTSVCTAIDDRPVQQISNDEGAKQELWMRVAIQALRDLNSPCPFEAFGTAVVNHTSTHDDLICIGANAISTGNPTLHGEIAAINNCTAVLSDPNGKYGLSPAEVLEAYKDLTLYTTAEPCPMCASAIRWAGFHECVFGTSIATLGNFGWSQIDFTSHELFRHASGLKTTTKLIGGVLSDETDGFFAWQFDELAQCPLGCERDAGLRMCTQSAFNADEYAKTEL</sequence>
<dbReference type="PANTHER" id="PTHR11079">
    <property type="entry name" value="CYTOSINE DEAMINASE FAMILY MEMBER"/>
    <property type="match status" value="1"/>
</dbReference>
<feature type="chain" id="PRO_5020342966" description="CMP/dCMP-type deaminase domain-containing protein" evidence="1">
    <location>
        <begin position="22"/>
        <end position="237"/>
    </location>
</feature>
<name>A0A4U0USM2_9PEZI</name>
<dbReference type="Gene3D" id="3.40.140.10">
    <property type="entry name" value="Cytidine Deaminase, domain 2"/>
    <property type="match status" value="1"/>
</dbReference>
<dbReference type="InterPro" id="IPR016193">
    <property type="entry name" value="Cytidine_deaminase-like"/>
</dbReference>
<accession>A0A4U0USM2</accession>
<dbReference type="Proteomes" id="UP000310066">
    <property type="component" value="Unassembled WGS sequence"/>
</dbReference>
<dbReference type="EMBL" id="NAJP01000047">
    <property type="protein sequence ID" value="TKA38066.1"/>
    <property type="molecule type" value="Genomic_DNA"/>
</dbReference>
<dbReference type="GO" id="GO:0052717">
    <property type="term" value="F:tRNA-specific adenosine-34 deaminase activity"/>
    <property type="evidence" value="ECO:0007669"/>
    <property type="project" value="TreeGrafter"/>
</dbReference>
<dbReference type="PROSITE" id="PS51747">
    <property type="entry name" value="CYT_DCMP_DEAMINASES_2"/>
    <property type="match status" value="1"/>
</dbReference>
<gene>
    <name evidence="3" type="ORF">B0A54_11080</name>
</gene>
<feature type="domain" description="CMP/dCMP-type deaminase" evidence="2">
    <location>
        <begin position="36"/>
        <end position="181"/>
    </location>
</feature>
<keyword evidence="1" id="KW-0732">Signal</keyword>
<dbReference type="OrthoDB" id="408702at2759"/>
<reference evidence="3 4" key="1">
    <citation type="submission" date="2017-03" db="EMBL/GenBank/DDBJ databases">
        <title>Genomes of endolithic fungi from Antarctica.</title>
        <authorList>
            <person name="Coleine C."/>
            <person name="Masonjones S."/>
            <person name="Stajich J.E."/>
        </authorList>
    </citation>
    <scope>NUCLEOTIDE SEQUENCE [LARGE SCALE GENOMIC DNA]</scope>
    <source>
        <strain evidence="3 4">CCFEE 5311</strain>
    </source>
</reference>
<dbReference type="PANTHER" id="PTHR11079:SF203">
    <property type="entry name" value="CMP_DCMP-TYPE DEAMINASE DOMAIN-CONTAINING PROTEIN"/>
    <property type="match status" value="1"/>
</dbReference>
<dbReference type="STRING" id="329885.A0A4U0USM2"/>